<dbReference type="AlphaFoldDB" id="A0A0E9TM99"/>
<evidence type="ECO:0000313" key="1">
    <source>
        <dbReference type="EMBL" id="JAH54789.1"/>
    </source>
</evidence>
<name>A0A0E9TM99_ANGAN</name>
<reference evidence="1" key="1">
    <citation type="submission" date="2014-11" db="EMBL/GenBank/DDBJ databases">
        <authorList>
            <person name="Amaro Gonzalez C."/>
        </authorList>
    </citation>
    <scope>NUCLEOTIDE SEQUENCE</scope>
</reference>
<protein>
    <submittedName>
        <fullName evidence="1">Uncharacterized protein</fullName>
    </submittedName>
</protein>
<organism evidence="1">
    <name type="scientific">Anguilla anguilla</name>
    <name type="common">European freshwater eel</name>
    <name type="synonym">Muraena anguilla</name>
    <dbReference type="NCBI Taxonomy" id="7936"/>
    <lineage>
        <taxon>Eukaryota</taxon>
        <taxon>Metazoa</taxon>
        <taxon>Chordata</taxon>
        <taxon>Craniata</taxon>
        <taxon>Vertebrata</taxon>
        <taxon>Euteleostomi</taxon>
        <taxon>Actinopterygii</taxon>
        <taxon>Neopterygii</taxon>
        <taxon>Teleostei</taxon>
        <taxon>Anguilliformes</taxon>
        <taxon>Anguillidae</taxon>
        <taxon>Anguilla</taxon>
    </lineage>
</organism>
<sequence length="44" mass="5113">MQPNFLQLNRDKTEIIVIGEQKERQNIGSLKRTNCSCTSDMAWD</sequence>
<reference evidence="1" key="2">
    <citation type="journal article" date="2015" name="Fish Shellfish Immunol.">
        <title>Early steps in the European eel (Anguilla anguilla)-Vibrio vulnificus interaction in the gills: Role of the RtxA13 toxin.</title>
        <authorList>
            <person name="Callol A."/>
            <person name="Pajuelo D."/>
            <person name="Ebbesson L."/>
            <person name="Teles M."/>
            <person name="MacKenzie S."/>
            <person name="Amaro C."/>
        </authorList>
    </citation>
    <scope>NUCLEOTIDE SEQUENCE</scope>
</reference>
<proteinExistence type="predicted"/>
<accession>A0A0E9TM99</accession>
<dbReference type="EMBL" id="GBXM01053788">
    <property type="protein sequence ID" value="JAH54789.1"/>
    <property type="molecule type" value="Transcribed_RNA"/>
</dbReference>